<dbReference type="Pfam" id="PF02563">
    <property type="entry name" value="Poly_export"/>
    <property type="match status" value="1"/>
</dbReference>
<keyword evidence="8" id="KW-0625">Polysaccharide transport</keyword>
<keyword evidence="18" id="KW-1185">Reference proteome</keyword>
<dbReference type="InterPro" id="IPR054765">
    <property type="entry name" value="SLBB_dom"/>
</dbReference>
<evidence type="ECO:0000256" key="10">
    <source>
        <dbReference type="ARBA" id="ARBA00023114"/>
    </source>
</evidence>
<name>A0ABU3DYN8_9FLAO</name>
<keyword evidence="5" id="KW-0762">Sugar transport</keyword>
<evidence type="ECO:0000256" key="14">
    <source>
        <dbReference type="ARBA" id="ARBA00023288"/>
    </source>
</evidence>
<keyword evidence="9" id="KW-0406">Ion transport</keyword>
<evidence type="ECO:0000256" key="7">
    <source>
        <dbReference type="ARBA" id="ARBA00022729"/>
    </source>
</evidence>
<reference evidence="17 18" key="1">
    <citation type="submission" date="2023-09" db="EMBL/GenBank/DDBJ databases">
        <authorList>
            <person name="Rey-Velasco X."/>
        </authorList>
    </citation>
    <scope>NUCLEOTIDE SEQUENCE [LARGE SCALE GENOMIC DNA]</scope>
    <source>
        <strain evidence="17 18">F188</strain>
    </source>
</reference>
<proteinExistence type="inferred from homology"/>
<evidence type="ECO:0000313" key="17">
    <source>
        <dbReference type="EMBL" id="MDT0688839.1"/>
    </source>
</evidence>
<keyword evidence="6" id="KW-0812">Transmembrane</keyword>
<dbReference type="InterPro" id="IPR049712">
    <property type="entry name" value="Poly_export"/>
</dbReference>
<gene>
    <name evidence="17" type="ORF">RM549_03535</name>
</gene>
<evidence type="ECO:0000256" key="5">
    <source>
        <dbReference type="ARBA" id="ARBA00022597"/>
    </source>
</evidence>
<evidence type="ECO:0000256" key="9">
    <source>
        <dbReference type="ARBA" id="ARBA00023065"/>
    </source>
</evidence>
<keyword evidence="12" id="KW-0564">Palmitate</keyword>
<keyword evidence="3" id="KW-0813">Transport</keyword>
<accession>A0ABU3DYN8</accession>
<comment type="caution">
    <text evidence="17">The sequence shown here is derived from an EMBL/GenBank/DDBJ whole genome shotgun (WGS) entry which is preliminary data.</text>
</comment>
<dbReference type="PROSITE" id="PS51257">
    <property type="entry name" value="PROKAR_LIPOPROTEIN"/>
    <property type="match status" value="1"/>
</dbReference>
<comment type="similarity">
    <text evidence="2">Belongs to the BexD/CtrA/VexA family.</text>
</comment>
<evidence type="ECO:0000256" key="8">
    <source>
        <dbReference type="ARBA" id="ARBA00023047"/>
    </source>
</evidence>
<evidence type="ECO:0000256" key="6">
    <source>
        <dbReference type="ARBA" id="ARBA00022692"/>
    </source>
</evidence>
<dbReference type="RefSeq" id="WP_311681381.1">
    <property type="nucleotide sequence ID" value="NZ_JAVRHM010000002.1"/>
</dbReference>
<evidence type="ECO:0000256" key="1">
    <source>
        <dbReference type="ARBA" id="ARBA00004571"/>
    </source>
</evidence>
<evidence type="ECO:0000313" key="18">
    <source>
        <dbReference type="Proteomes" id="UP001261624"/>
    </source>
</evidence>
<evidence type="ECO:0000256" key="2">
    <source>
        <dbReference type="ARBA" id="ARBA00009450"/>
    </source>
</evidence>
<evidence type="ECO:0000259" key="15">
    <source>
        <dbReference type="Pfam" id="PF02563"/>
    </source>
</evidence>
<comment type="subcellular location">
    <subcellularLocation>
        <location evidence="1">Cell outer membrane</location>
        <topology evidence="1">Multi-pass membrane protein</topology>
    </subcellularLocation>
</comment>
<keyword evidence="13" id="KW-0998">Cell outer membrane</keyword>
<dbReference type="Pfam" id="PF22461">
    <property type="entry name" value="SLBB_2"/>
    <property type="match status" value="1"/>
</dbReference>
<evidence type="ECO:0000256" key="13">
    <source>
        <dbReference type="ARBA" id="ARBA00023237"/>
    </source>
</evidence>
<protein>
    <submittedName>
        <fullName evidence="17">Polysaccharide biosynthesis/export family protein</fullName>
    </submittedName>
</protein>
<dbReference type="Proteomes" id="UP001261624">
    <property type="component" value="Unassembled WGS sequence"/>
</dbReference>
<dbReference type="EMBL" id="JAVRHM010000002">
    <property type="protein sequence ID" value="MDT0688839.1"/>
    <property type="molecule type" value="Genomic_DNA"/>
</dbReference>
<evidence type="ECO:0000256" key="3">
    <source>
        <dbReference type="ARBA" id="ARBA00022448"/>
    </source>
</evidence>
<dbReference type="PANTHER" id="PTHR33619">
    <property type="entry name" value="POLYSACCHARIDE EXPORT PROTEIN GFCE-RELATED"/>
    <property type="match status" value="1"/>
</dbReference>
<keyword evidence="10" id="KW-0626">Porin</keyword>
<evidence type="ECO:0000256" key="4">
    <source>
        <dbReference type="ARBA" id="ARBA00022452"/>
    </source>
</evidence>
<keyword evidence="11" id="KW-0472">Membrane</keyword>
<evidence type="ECO:0000256" key="12">
    <source>
        <dbReference type="ARBA" id="ARBA00023139"/>
    </source>
</evidence>
<dbReference type="Gene3D" id="3.30.1950.10">
    <property type="entry name" value="wza like domain"/>
    <property type="match status" value="1"/>
</dbReference>
<feature type="domain" description="Polysaccharide export protein N-terminal" evidence="15">
    <location>
        <begin position="40"/>
        <end position="135"/>
    </location>
</feature>
<dbReference type="PANTHER" id="PTHR33619:SF3">
    <property type="entry name" value="POLYSACCHARIDE EXPORT PROTEIN GFCE-RELATED"/>
    <property type="match status" value="1"/>
</dbReference>
<feature type="domain" description="SLBB" evidence="16">
    <location>
        <begin position="140"/>
        <end position="219"/>
    </location>
</feature>
<keyword evidence="4" id="KW-1134">Transmembrane beta strand</keyword>
<evidence type="ECO:0000259" key="16">
    <source>
        <dbReference type="Pfam" id="PF22461"/>
    </source>
</evidence>
<sequence length="254" mass="28105">MKHKIFLLVILPLFFSCSRNLVYFSDYAEGDIYTEKISSEAKEVIIQPGDLLSISVTSLNPEADLPFNRSTVMNTLGNSNNAVGTAEGYLVNSDGTIDFPQLGSIDVKGLTKPELKSKLTDTLKKYLSNAIVNIRYLNYRITVIGEVNNPSTFSVPAEKISIIEALGMAGDMTVYGKRDNVLVINETEGVRRIVRLNLNNKEVLNSPHYYLQPNDVVYVEPVNSKKEQASMTRNNIALVLSVISTASLILLNLN</sequence>
<dbReference type="InterPro" id="IPR003715">
    <property type="entry name" value="Poly_export_N"/>
</dbReference>
<evidence type="ECO:0000256" key="11">
    <source>
        <dbReference type="ARBA" id="ARBA00023136"/>
    </source>
</evidence>
<keyword evidence="7" id="KW-0732">Signal</keyword>
<organism evidence="17 18">
    <name type="scientific">Autumnicola patrickiae</name>
    <dbReference type="NCBI Taxonomy" id="3075591"/>
    <lineage>
        <taxon>Bacteria</taxon>
        <taxon>Pseudomonadati</taxon>
        <taxon>Bacteroidota</taxon>
        <taxon>Flavobacteriia</taxon>
        <taxon>Flavobacteriales</taxon>
        <taxon>Flavobacteriaceae</taxon>
        <taxon>Autumnicola</taxon>
    </lineage>
</organism>
<keyword evidence="14" id="KW-0449">Lipoprotein</keyword>